<dbReference type="Proteomes" id="UP000187486">
    <property type="component" value="Unassembled WGS sequence"/>
</dbReference>
<feature type="region of interest" description="Disordered" evidence="1">
    <location>
        <begin position="126"/>
        <end position="164"/>
    </location>
</feature>
<reference evidence="2 3" key="1">
    <citation type="submission" date="2016-01" db="EMBL/GenBank/DDBJ databases">
        <title>Amycolatopsis coloradensis genome sequencing and assembly.</title>
        <authorList>
            <person name="Mayilraj S."/>
        </authorList>
    </citation>
    <scope>NUCLEOTIDE SEQUENCE [LARGE SCALE GENOMIC DNA]</scope>
    <source>
        <strain evidence="2 3">DSM 44225</strain>
    </source>
</reference>
<dbReference type="EMBL" id="MQUQ01000004">
    <property type="protein sequence ID" value="OLZ54482.1"/>
    <property type="molecule type" value="Genomic_DNA"/>
</dbReference>
<keyword evidence="3" id="KW-1185">Reference proteome</keyword>
<evidence type="ECO:0000313" key="2">
    <source>
        <dbReference type="EMBL" id="OLZ54482.1"/>
    </source>
</evidence>
<gene>
    <name evidence="2" type="ORF">BS329_08100</name>
</gene>
<dbReference type="InterPro" id="IPR004401">
    <property type="entry name" value="YbaB/EbfC"/>
</dbReference>
<evidence type="ECO:0008006" key="4">
    <source>
        <dbReference type="Google" id="ProtNLM"/>
    </source>
</evidence>
<comment type="caution">
    <text evidence="2">The sequence shown here is derived from an EMBL/GenBank/DDBJ whole genome shotgun (WGS) entry which is preliminary data.</text>
</comment>
<evidence type="ECO:0000256" key="1">
    <source>
        <dbReference type="SAM" id="MobiDB-lite"/>
    </source>
</evidence>
<sequence>MSPELPDELFRGDPVEIERGLDDWVAGFERNAARYQELRHRVDDVRVSASSPSGVVTVTVDANGSVVDAKFTERVQQTSPQELGVQLMGAINHAKAGIAGRVREVTDDTLGADAGSSADRIVHYYEERFPSTGEPTEASPRSDRREADDGEEDFGGGSIYDRRR</sequence>
<organism evidence="2 3">
    <name type="scientific">Amycolatopsis coloradensis</name>
    <dbReference type="NCBI Taxonomy" id="76021"/>
    <lineage>
        <taxon>Bacteria</taxon>
        <taxon>Bacillati</taxon>
        <taxon>Actinomycetota</taxon>
        <taxon>Actinomycetes</taxon>
        <taxon>Pseudonocardiales</taxon>
        <taxon>Pseudonocardiaceae</taxon>
        <taxon>Amycolatopsis</taxon>
    </lineage>
</organism>
<accession>A0A1R0KYH2</accession>
<dbReference type="Pfam" id="PF02575">
    <property type="entry name" value="YbaB_DNA_bd"/>
    <property type="match status" value="1"/>
</dbReference>
<dbReference type="OrthoDB" id="3685284at2"/>
<proteinExistence type="predicted"/>
<dbReference type="SUPFAM" id="SSF82607">
    <property type="entry name" value="YbaB-like"/>
    <property type="match status" value="1"/>
</dbReference>
<evidence type="ECO:0000313" key="3">
    <source>
        <dbReference type="Proteomes" id="UP000187486"/>
    </source>
</evidence>
<name>A0A1R0KYH2_9PSEU</name>
<dbReference type="GO" id="GO:0003677">
    <property type="term" value="F:DNA binding"/>
    <property type="evidence" value="ECO:0007669"/>
    <property type="project" value="InterPro"/>
</dbReference>
<dbReference type="AlphaFoldDB" id="A0A1R0KYH2"/>
<dbReference type="InterPro" id="IPR036894">
    <property type="entry name" value="YbaB-like_sf"/>
</dbReference>
<protein>
    <recommendedName>
        <fullName evidence="4">YbaB/EbfC DNA-binding family protein</fullName>
    </recommendedName>
</protein>
<dbReference type="STRING" id="76021.BS329_08100"/>
<dbReference type="RefSeq" id="WP_076157457.1">
    <property type="nucleotide sequence ID" value="NZ_JBEZVB010000002.1"/>
</dbReference>
<dbReference type="Gene3D" id="3.30.1310.10">
    <property type="entry name" value="Nucleoid-associated protein YbaB-like domain"/>
    <property type="match status" value="1"/>
</dbReference>